<organism evidence="2 3">
    <name type="scientific">Ginsengibacter hankyongi</name>
    <dbReference type="NCBI Taxonomy" id="2607284"/>
    <lineage>
        <taxon>Bacteria</taxon>
        <taxon>Pseudomonadati</taxon>
        <taxon>Bacteroidota</taxon>
        <taxon>Chitinophagia</taxon>
        <taxon>Chitinophagales</taxon>
        <taxon>Chitinophagaceae</taxon>
        <taxon>Ginsengibacter</taxon>
    </lineage>
</organism>
<keyword evidence="3" id="KW-1185">Reference proteome</keyword>
<keyword evidence="1" id="KW-0732">Signal</keyword>
<dbReference type="RefSeq" id="WP_150416996.1">
    <property type="nucleotide sequence ID" value="NZ_VYQF01000013.1"/>
</dbReference>
<protein>
    <submittedName>
        <fullName evidence="2">TraB/GumN family protein</fullName>
    </submittedName>
</protein>
<feature type="signal peptide" evidence="1">
    <location>
        <begin position="1"/>
        <end position="19"/>
    </location>
</feature>
<dbReference type="AlphaFoldDB" id="A0A5J5I9Y5"/>
<accession>A0A5J5I9Y5</accession>
<dbReference type="InterPro" id="IPR047111">
    <property type="entry name" value="YbaP-like"/>
</dbReference>
<dbReference type="EMBL" id="VYQF01000013">
    <property type="protein sequence ID" value="KAA9034624.1"/>
    <property type="molecule type" value="Genomic_DNA"/>
</dbReference>
<name>A0A5J5I9Y5_9BACT</name>
<dbReference type="PANTHER" id="PTHR40590:SF1">
    <property type="entry name" value="CYTOPLASMIC PROTEIN"/>
    <property type="match status" value="1"/>
</dbReference>
<dbReference type="PANTHER" id="PTHR40590">
    <property type="entry name" value="CYTOPLASMIC PROTEIN-RELATED"/>
    <property type="match status" value="1"/>
</dbReference>
<sequence length="296" mass="33900">MKFVIVVMLICFGMAGCHAQQEHSFSIQNNNKTLLWQVSGNGLKQPSFLFGTFHLLCKDDIHFGTQLKDAVKESNEIYMELDMDDPSTLLGGMLYMNMKDGKKLSDLYTPEEYQKLKAYFTDTLNTPFMMFQKAKPYFLVALIYPKMMNCPSPAGVEEELLKIAKEDKKEIKGLETILFQASVFDSIPYEWQAKELLKNIDSFSVYKNEFDEMIRLYKNQELDSMQSMVGTSEFGSEKYEDLLLNDRNKKWVKELNEIMKTESVFVAVGAGHLSGNNGLIALLKKEGYTVEPLVNK</sequence>
<dbReference type="CDD" id="cd14789">
    <property type="entry name" value="Tiki"/>
    <property type="match status" value="1"/>
</dbReference>
<evidence type="ECO:0000313" key="3">
    <source>
        <dbReference type="Proteomes" id="UP000326903"/>
    </source>
</evidence>
<evidence type="ECO:0000313" key="2">
    <source>
        <dbReference type="EMBL" id="KAA9034624.1"/>
    </source>
</evidence>
<proteinExistence type="predicted"/>
<gene>
    <name evidence="2" type="ORF">FW778_21680</name>
</gene>
<dbReference type="Pfam" id="PF01963">
    <property type="entry name" value="TraB_PrgY_gumN"/>
    <property type="match status" value="1"/>
</dbReference>
<reference evidence="2 3" key="1">
    <citation type="submission" date="2019-09" db="EMBL/GenBank/DDBJ databases">
        <title>Draft genome sequence of Ginsengibacter sp. BR5-29.</title>
        <authorList>
            <person name="Im W.-T."/>
        </authorList>
    </citation>
    <scope>NUCLEOTIDE SEQUENCE [LARGE SCALE GENOMIC DNA]</scope>
    <source>
        <strain evidence="2 3">BR5-29</strain>
    </source>
</reference>
<dbReference type="Proteomes" id="UP000326903">
    <property type="component" value="Unassembled WGS sequence"/>
</dbReference>
<comment type="caution">
    <text evidence="2">The sequence shown here is derived from an EMBL/GenBank/DDBJ whole genome shotgun (WGS) entry which is preliminary data.</text>
</comment>
<feature type="chain" id="PRO_5023939388" evidence="1">
    <location>
        <begin position="20"/>
        <end position="296"/>
    </location>
</feature>
<evidence type="ECO:0000256" key="1">
    <source>
        <dbReference type="SAM" id="SignalP"/>
    </source>
</evidence>
<dbReference type="InterPro" id="IPR002816">
    <property type="entry name" value="TraB/PrgY/GumN_fam"/>
</dbReference>
<dbReference type="PROSITE" id="PS51257">
    <property type="entry name" value="PROKAR_LIPOPROTEIN"/>
    <property type="match status" value="1"/>
</dbReference>